<feature type="domain" description="PAS" evidence="2">
    <location>
        <begin position="17"/>
        <end position="62"/>
    </location>
</feature>
<dbReference type="PROSITE" id="PS50112">
    <property type="entry name" value="PAS"/>
    <property type="match status" value="2"/>
</dbReference>
<comment type="caution">
    <text evidence="4">The sequence shown here is derived from an EMBL/GenBank/DDBJ whole genome shotgun (WGS) entry which is preliminary data.</text>
</comment>
<dbReference type="Pfam" id="PF13188">
    <property type="entry name" value="PAS_8"/>
    <property type="match status" value="1"/>
</dbReference>
<feature type="compositionally biased region" description="Basic and acidic residues" evidence="1">
    <location>
        <begin position="200"/>
        <end position="211"/>
    </location>
</feature>
<dbReference type="SUPFAM" id="SSF55785">
    <property type="entry name" value="PYP-like sensor domain (PAS domain)"/>
    <property type="match status" value="2"/>
</dbReference>
<dbReference type="Gene3D" id="3.30.450.20">
    <property type="entry name" value="PAS domain"/>
    <property type="match status" value="2"/>
</dbReference>
<sequence length="211" mass="22190">MSPGVTERTATGPADADLRRHADVFRALGDAVVVTDVDGLVVDANPAAERMFGLPLAEMLGRFPGDSTPGSSAPAFATVRAHLETGAEWCSDLRLIDADGSRRTIVLTAVGVRSAGGRLIGTVGIHRDVTSERETALALGEAEERWRLTLDGAPSGIAIIALDGAFMNCNQALCRMLGYSEPEPAVHDVPEPHPPGRPRGRPDPARPGGDR</sequence>
<dbReference type="InterPro" id="IPR035965">
    <property type="entry name" value="PAS-like_dom_sf"/>
</dbReference>
<dbReference type="CDD" id="cd00130">
    <property type="entry name" value="PAS"/>
    <property type="match status" value="2"/>
</dbReference>
<dbReference type="PANTHER" id="PTHR44757:SF2">
    <property type="entry name" value="BIOFILM ARCHITECTURE MAINTENANCE PROTEIN MBAA"/>
    <property type="match status" value="1"/>
</dbReference>
<name>A0ABQ6JI07_9ACTN</name>
<dbReference type="SMART" id="SM00086">
    <property type="entry name" value="PAC"/>
    <property type="match status" value="1"/>
</dbReference>
<proteinExistence type="predicted"/>
<dbReference type="InterPro" id="IPR001610">
    <property type="entry name" value="PAC"/>
</dbReference>
<feature type="region of interest" description="Disordered" evidence="1">
    <location>
        <begin position="182"/>
        <end position="211"/>
    </location>
</feature>
<dbReference type="Pfam" id="PF00989">
    <property type="entry name" value="PAS"/>
    <property type="match status" value="1"/>
</dbReference>
<evidence type="ECO:0000256" key="1">
    <source>
        <dbReference type="SAM" id="MobiDB-lite"/>
    </source>
</evidence>
<protein>
    <recommendedName>
        <fullName evidence="6">PAS domain-containing protein</fullName>
    </recommendedName>
</protein>
<evidence type="ECO:0000313" key="5">
    <source>
        <dbReference type="Proteomes" id="UP001157017"/>
    </source>
</evidence>
<organism evidence="4 5">
    <name type="scientific">Angustibacter aerolatus</name>
    <dbReference type="NCBI Taxonomy" id="1162965"/>
    <lineage>
        <taxon>Bacteria</taxon>
        <taxon>Bacillati</taxon>
        <taxon>Actinomycetota</taxon>
        <taxon>Actinomycetes</taxon>
        <taxon>Kineosporiales</taxon>
        <taxon>Kineosporiaceae</taxon>
    </lineage>
</organism>
<dbReference type="EMBL" id="BSUZ01000001">
    <property type="protein sequence ID" value="GMA86870.1"/>
    <property type="molecule type" value="Genomic_DNA"/>
</dbReference>
<reference evidence="5" key="1">
    <citation type="journal article" date="2019" name="Int. J. Syst. Evol. Microbiol.">
        <title>The Global Catalogue of Microorganisms (GCM) 10K type strain sequencing project: providing services to taxonomists for standard genome sequencing and annotation.</title>
        <authorList>
            <consortium name="The Broad Institute Genomics Platform"/>
            <consortium name="The Broad Institute Genome Sequencing Center for Infectious Disease"/>
            <person name="Wu L."/>
            <person name="Ma J."/>
        </authorList>
    </citation>
    <scope>NUCLEOTIDE SEQUENCE [LARGE SCALE GENOMIC DNA]</scope>
    <source>
        <strain evidence="5">NBRC 108730</strain>
    </source>
</reference>
<dbReference type="NCBIfam" id="TIGR00229">
    <property type="entry name" value="sensory_box"/>
    <property type="match status" value="2"/>
</dbReference>
<dbReference type="SMART" id="SM00091">
    <property type="entry name" value="PAS"/>
    <property type="match status" value="2"/>
</dbReference>
<accession>A0ABQ6JI07</accession>
<dbReference type="Proteomes" id="UP001157017">
    <property type="component" value="Unassembled WGS sequence"/>
</dbReference>
<feature type="domain" description="PAS" evidence="2">
    <location>
        <begin position="142"/>
        <end position="183"/>
    </location>
</feature>
<dbReference type="InterPro" id="IPR000700">
    <property type="entry name" value="PAS-assoc_C"/>
</dbReference>
<evidence type="ECO:0000259" key="2">
    <source>
        <dbReference type="PROSITE" id="PS50112"/>
    </source>
</evidence>
<dbReference type="PANTHER" id="PTHR44757">
    <property type="entry name" value="DIGUANYLATE CYCLASE DGCP"/>
    <property type="match status" value="1"/>
</dbReference>
<dbReference type="InterPro" id="IPR000014">
    <property type="entry name" value="PAS"/>
</dbReference>
<dbReference type="InterPro" id="IPR052155">
    <property type="entry name" value="Biofilm_reg_signaling"/>
</dbReference>
<dbReference type="PROSITE" id="PS50113">
    <property type="entry name" value="PAC"/>
    <property type="match status" value="1"/>
</dbReference>
<dbReference type="InterPro" id="IPR013767">
    <property type="entry name" value="PAS_fold"/>
</dbReference>
<evidence type="ECO:0000259" key="3">
    <source>
        <dbReference type="PROSITE" id="PS50113"/>
    </source>
</evidence>
<keyword evidence="5" id="KW-1185">Reference proteome</keyword>
<evidence type="ECO:0008006" key="6">
    <source>
        <dbReference type="Google" id="ProtNLM"/>
    </source>
</evidence>
<gene>
    <name evidence="4" type="ORF">GCM10025868_21200</name>
</gene>
<feature type="domain" description="PAC" evidence="3">
    <location>
        <begin position="89"/>
        <end position="141"/>
    </location>
</feature>
<evidence type="ECO:0000313" key="4">
    <source>
        <dbReference type="EMBL" id="GMA86870.1"/>
    </source>
</evidence>